<name>A0AAD9K4H2_9ANNE</name>
<evidence type="ECO:0000313" key="2">
    <source>
        <dbReference type="Proteomes" id="UP001208570"/>
    </source>
</evidence>
<comment type="caution">
    <text evidence="1">The sequence shown here is derived from an EMBL/GenBank/DDBJ whole genome shotgun (WGS) entry which is preliminary data.</text>
</comment>
<dbReference type="PANTHER" id="PTHR12246">
    <property type="entry name" value="PALMITOYLTRANSFERASE ZDHHC16"/>
    <property type="match status" value="1"/>
</dbReference>
<sequence>MAAGLGWTIYHLIFGNWLLVNLLYHFCKAVITGPGHPSPAITRTTTNTSFDNLGSGESWHDVKETLFQLCIVYEYMLCSGMILIQTALVQMHVRHISKGETTVESVIREGIEQHMEIRYKNPYDFGIYENWKRLLGLNHGSEPGEMRPANGRSLDGAVVAEIVCFQLPE</sequence>
<dbReference type="GO" id="GO:0016409">
    <property type="term" value="F:palmitoyltransferase activity"/>
    <property type="evidence" value="ECO:0007669"/>
    <property type="project" value="InterPro"/>
</dbReference>
<accession>A0AAD9K4H2</accession>
<organism evidence="1 2">
    <name type="scientific">Paralvinella palmiformis</name>
    <dbReference type="NCBI Taxonomy" id="53620"/>
    <lineage>
        <taxon>Eukaryota</taxon>
        <taxon>Metazoa</taxon>
        <taxon>Spiralia</taxon>
        <taxon>Lophotrochozoa</taxon>
        <taxon>Annelida</taxon>
        <taxon>Polychaeta</taxon>
        <taxon>Sedentaria</taxon>
        <taxon>Canalipalpata</taxon>
        <taxon>Terebellida</taxon>
        <taxon>Terebelliformia</taxon>
        <taxon>Alvinellidae</taxon>
        <taxon>Paralvinella</taxon>
    </lineage>
</organism>
<dbReference type="EMBL" id="JAODUP010000074">
    <property type="protein sequence ID" value="KAK2163785.1"/>
    <property type="molecule type" value="Genomic_DNA"/>
</dbReference>
<protein>
    <submittedName>
        <fullName evidence="1">Uncharacterized protein</fullName>
    </submittedName>
</protein>
<keyword evidence="2" id="KW-1185">Reference proteome</keyword>
<evidence type="ECO:0000313" key="1">
    <source>
        <dbReference type="EMBL" id="KAK2163785.1"/>
    </source>
</evidence>
<gene>
    <name evidence="1" type="ORF">LSH36_74g06018</name>
</gene>
<proteinExistence type="predicted"/>
<dbReference type="Proteomes" id="UP001208570">
    <property type="component" value="Unassembled WGS sequence"/>
</dbReference>
<dbReference type="AlphaFoldDB" id="A0AAD9K4H2"/>
<dbReference type="InterPro" id="IPR039859">
    <property type="entry name" value="PFA4/ZDH16/20/ERF2-like"/>
</dbReference>
<reference evidence="1" key="1">
    <citation type="journal article" date="2023" name="Mol. Biol. Evol.">
        <title>Third-Generation Sequencing Reveals the Adaptive Role of the Epigenome in Three Deep-Sea Polychaetes.</title>
        <authorList>
            <person name="Perez M."/>
            <person name="Aroh O."/>
            <person name="Sun Y."/>
            <person name="Lan Y."/>
            <person name="Juniper S.K."/>
            <person name="Young C.R."/>
            <person name="Angers B."/>
            <person name="Qian P.Y."/>
        </authorList>
    </citation>
    <scope>NUCLEOTIDE SEQUENCE</scope>
    <source>
        <strain evidence="1">P08H-3</strain>
    </source>
</reference>